<accession>A0ABP0SEQ2</accession>
<keyword evidence="1" id="KW-0863">Zinc-finger</keyword>
<gene>
    <name evidence="3" type="ORF">SCF082_LOCUS51465</name>
</gene>
<feature type="domain" description="C3H1-type" evidence="2">
    <location>
        <begin position="67"/>
        <end position="90"/>
    </location>
</feature>
<reference evidence="3 4" key="1">
    <citation type="submission" date="2024-02" db="EMBL/GenBank/DDBJ databases">
        <authorList>
            <person name="Chen Y."/>
            <person name="Shah S."/>
            <person name="Dougan E. K."/>
            <person name="Thang M."/>
            <person name="Chan C."/>
        </authorList>
    </citation>
    <scope>NUCLEOTIDE SEQUENCE [LARGE SCALE GENOMIC DNA]</scope>
</reference>
<evidence type="ECO:0000259" key="2">
    <source>
        <dbReference type="PROSITE" id="PS50103"/>
    </source>
</evidence>
<dbReference type="PROSITE" id="PS50103">
    <property type="entry name" value="ZF_C3H1"/>
    <property type="match status" value="1"/>
</dbReference>
<dbReference type="Proteomes" id="UP001642464">
    <property type="component" value="Unassembled WGS sequence"/>
</dbReference>
<protein>
    <recommendedName>
        <fullName evidence="2">C3H1-type domain-containing protein</fullName>
    </recommendedName>
</protein>
<feature type="zinc finger region" description="C3H1-type" evidence="1">
    <location>
        <begin position="67"/>
        <end position="90"/>
    </location>
</feature>
<proteinExistence type="predicted"/>
<keyword evidence="1" id="KW-0862">Zinc</keyword>
<keyword evidence="4" id="KW-1185">Reference proteome</keyword>
<organism evidence="3 4">
    <name type="scientific">Durusdinium trenchii</name>
    <dbReference type="NCBI Taxonomy" id="1381693"/>
    <lineage>
        <taxon>Eukaryota</taxon>
        <taxon>Sar</taxon>
        <taxon>Alveolata</taxon>
        <taxon>Dinophyceae</taxon>
        <taxon>Suessiales</taxon>
        <taxon>Symbiodiniaceae</taxon>
        <taxon>Durusdinium</taxon>
    </lineage>
</organism>
<dbReference type="InterPro" id="IPR000571">
    <property type="entry name" value="Znf_CCCH"/>
</dbReference>
<dbReference type="EMBL" id="CAXAMM010043585">
    <property type="protein sequence ID" value="CAK9110823.1"/>
    <property type="molecule type" value="Genomic_DNA"/>
</dbReference>
<comment type="caution">
    <text evidence="3">The sequence shown here is derived from an EMBL/GenBank/DDBJ whole genome shotgun (WGS) entry which is preliminary data.</text>
</comment>
<evidence type="ECO:0000313" key="3">
    <source>
        <dbReference type="EMBL" id="CAK9110823.1"/>
    </source>
</evidence>
<evidence type="ECO:0000256" key="1">
    <source>
        <dbReference type="PROSITE-ProRule" id="PRU00723"/>
    </source>
</evidence>
<evidence type="ECO:0000313" key="4">
    <source>
        <dbReference type="Proteomes" id="UP001642464"/>
    </source>
</evidence>
<keyword evidence="1" id="KW-0479">Metal-binding</keyword>
<name>A0ABP0SEQ2_9DINO</name>
<sequence length="145" mass="16097">MSLMPTQEDATRVHIIVKKTFLECIPDRRRDEAQSLAGCSEPIIDWSDMAEDESIGSRLHGSGLCKPCAWHWKKGGCKNGAECRHCHKCPKGEVTRRKRSSEGTGGVDTWTRGRLCLQTLLSRFFAAPREKGAVCACSGVEWCVC</sequence>